<reference evidence="3" key="1">
    <citation type="journal article" date="2011" name="Nature">
        <title>Genome sequence and analysis of the tuber crop potato.</title>
        <authorList>
            <consortium name="The Potato Genome Sequencing Consortium"/>
        </authorList>
    </citation>
    <scope>NUCLEOTIDE SEQUENCE [LARGE SCALE GENOMIC DNA]</scope>
    <source>
        <strain evidence="3">cv. DM1-3 516 R44</strain>
    </source>
</reference>
<keyword evidence="3" id="KW-1185">Reference proteome</keyword>
<dbReference type="Proteomes" id="UP000011115">
    <property type="component" value="Unassembled WGS sequence"/>
</dbReference>
<feature type="region of interest" description="Disordered" evidence="1">
    <location>
        <begin position="13"/>
        <end position="33"/>
    </location>
</feature>
<name>M1AJN1_SOLTU</name>
<proteinExistence type="predicted"/>
<reference evidence="2" key="2">
    <citation type="submission" date="2015-06" db="UniProtKB">
        <authorList>
            <consortium name="EnsemblPlants"/>
        </authorList>
    </citation>
    <scope>IDENTIFICATION</scope>
    <source>
        <strain evidence="2">DM1-3 516 R44</strain>
    </source>
</reference>
<dbReference type="HOGENOM" id="CLU_2817438_0_0_1"/>
<evidence type="ECO:0000256" key="1">
    <source>
        <dbReference type="SAM" id="MobiDB-lite"/>
    </source>
</evidence>
<evidence type="ECO:0000313" key="3">
    <source>
        <dbReference type="Proteomes" id="UP000011115"/>
    </source>
</evidence>
<accession>M1AJN1</accession>
<organism evidence="2 3">
    <name type="scientific">Solanum tuberosum</name>
    <name type="common">Potato</name>
    <dbReference type="NCBI Taxonomy" id="4113"/>
    <lineage>
        <taxon>Eukaryota</taxon>
        <taxon>Viridiplantae</taxon>
        <taxon>Streptophyta</taxon>
        <taxon>Embryophyta</taxon>
        <taxon>Tracheophyta</taxon>
        <taxon>Spermatophyta</taxon>
        <taxon>Magnoliopsida</taxon>
        <taxon>eudicotyledons</taxon>
        <taxon>Gunneridae</taxon>
        <taxon>Pentapetalae</taxon>
        <taxon>asterids</taxon>
        <taxon>lamiids</taxon>
        <taxon>Solanales</taxon>
        <taxon>Solanaceae</taxon>
        <taxon>Solanoideae</taxon>
        <taxon>Solaneae</taxon>
        <taxon>Solanum</taxon>
    </lineage>
</organism>
<dbReference type="ExpressionAtlas" id="M1AJN1">
    <property type="expression patterns" value="baseline"/>
</dbReference>
<gene>
    <name evidence="2" type="primary">LOC102598313</name>
</gene>
<dbReference type="EnsemblPlants" id="PGSC0003DMT400024200">
    <property type="protein sequence ID" value="PGSC0003DMT400024200"/>
    <property type="gene ID" value="PGSC0003DMG400009352"/>
</dbReference>
<protein>
    <submittedName>
        <fullName evidence="2">Something about silencing protein sas10</fullName>
    </submittedName>
</protein>
<dbReference type="AlphaFoldDB" id="M1AJN1"/>
<dbReference type="Gramene" id="PGSC0003DMT400024200">
    <property type="protein sequence ID" value="PGSC0003DMT400024200"/>
    <property type="gene ID" value="PGSC0003DMG400009352"/>
</dbReference>
<evidence type="ECO:0000313" key="2">
    <source>
        <dbReference type="EnsemblPlants" id="PGSC0003DMT400024200"/>
    </source>
</evidence>
<sequence length="67" mass="7328">MDSFYDEIKNLPLGEPVSEQSENFENGGTGIKQQKKRKLSLIGRKLLACDLGGIDMTAGVCTAIERL</sequence>